<dbReference type="InterPro" id="IPR000742">
    <property type="entry name" value="EGF"/>
</dbReference>
<dbReference type="PROSITE" id="PS50025">
    <property type="entry name" value="LAM_G_DOMAIN"/>
    <property type="match status" value="1"/>
</dbReference>
<protein>
    <recommendedName>
        <fullName evidence="7">Neural-cadherin</fullName>
    </recommendedName>
</protein>
<dbReference type="CDD" id="cd00110">
    <property type="entry name" value="LamG"/>
    <property type="match status" value="1"/>
</dbReference>
<evidence type="ECO:0000259" key="3">
    <source>
        <dbReference type="PROSITE" id="PS50025"/>
    </source>
</evidence>
<dbReference type="SUPFAM" id="SSF49899">
    <property type="entry name" value="Concanavalin A-like lectins/glucanases"/>
    <property type="match status" value="1"/>
</dbReference>
<dbReference type="Pfam" id="PF02210">
    <property type="entry name" value="Laminin_G_2"/>
    <property type="match status" value="1"/>
</dbReference>
<keyword evidence="2" id="KW-0245">EGF-like domain</keyword>
<gene>
    <name evidence="5" type="ORF">OTU49_001894</name>
</gene>
<comment type="caution">
    <text evidence="5">The sequence shown here is derived from an EMBL/GenBank/DDBJ whole genome shotgun (WGS) entry which is preliminary data.</text>
</comment>
<evidence type="ECO:0000313" key="6">
    <source>
        <dbReference type="Proteomes" id="UP001445076"/>
    </source>
</evidence>
<dbReference type="PROSITE" id="PS00022">
    <property type="entry name" value="EGF_1"/>
    <property type="match status" value="1"/>
</dbReference>
<organism evidence="5 6">
    <name type="scientific">Cherax quadricarinatus</name>
    <name type="common">Australian red claw crayfish</name>
    <dbReference type="NCBI Taxonomy" id="27406"/>
    <lineage>
        <taxon>Eukaryota</taxon>
        <taxon>Metazoa</taxon>
        <taxon>Ecdysozoa</taxon>
        <taxon>Arthropoda</taxon>
        <taxon>Crustacea</taxon>
        <taxon>Multicrustacea</taxon>
        <taxon>Malacostraca</taxon>
        <taxon>Eumalacostraca</taxon>
        <taxon>Eucarida</taxon>
        <taxon>Decapoda</taxon>
        <taxon>Pleocyemata</taxon>
        <taxon>Astacidea</taxon>
        <taxon>Parastacoidea</taxon>
        <taxon>Parastacidae</taxon>
        <taxon>Cherax</taxon>
    </lineage>
</organism>
<dbReference type="Proteomes" id="UP001445076">
    <property type="component" value="Unassembled WGS sequence"/>
</dbReference>
<proteinExistence type="predicted"/>
<evidence type="ECO:0000259" key="4">
    <source>
        <dbReference type="PROSITE" id="PS50026"/>
    </source>
</evidence>
<dbReference type="AlphaFoldDB" id="A0AAW0XS70"/>
<feature type="non-terminal residue" evidence="5">
    <location>
        <position position="1"/>
    </location>
</feature>
<keyword evidence="1 2" id="KW-1015">Disulfide bond</keyword>
<accession>A0AAW0XS70</accession>
<dbReference type="InterPro" id="IPR001791">
    <property type="entry name" value="Laminin_G"/>
</dbReference>
<dbReference type="InterPro" id="IPR013320">
    <property type="entry name" value="ConA-like_dom_sf"/>
</dbReference>
<evidence type="ECO:0000313" key="5">
    <source>
        <dbReference type="EMBL" id="KAK8742465.1"/>
    </source>
</evidence>
<evidence type="ECO:0000256" key="2">
    <source>
        <dbReference type="PROSITE-ProRule" id="PRU00076"/>
    </source>
</evidence>
<dbReference type="PROSITE" id="PS50026">
    <property type="entry name" value="EGF_3"/>
    <property type="match status" value="1"/>
</dbReference>
<feature type="disulfide bond" evidence="2">
    <location>
        <begin position="185"/>
        <end position="194"/>
    </location>
</feature>
<dbReference type="PROSITE" id="PS01186">
    <property type="entry name" value="EGF_2"/>
    <property type="match status" value="1"/>
</dbReference>
<name>A0AAW0XS70_CHEQU</name>
<dbReference type="SMART" id="SM00282">
    <property type="entry name" value="LamG"/>
    <property type="match status" value="1"/>
</dbReference>
<dbReference type="EMBL" id="JARKIK010000028">
    <property type="protein sequence ID" value="KAK8742465.1"/>
    <property type="molecule type" value="Genomic_DNA"/>
</dbReference>
<evidence type="ECO:0008006" key="7">
    <source>
        <dbReference type="Google" id="ProtNLM"/>
    </source>
</evidence>
<evidence type="ECO:0000256" key="1">
    <source>
        <dbReference type="ARBA" id="ARBA00023157"/>
    </source>
</evidence>
<reference evidence="5 6" key="1">
    <citation type="journal article" date="2024" name="BMC Genomics">
        <title>Genome assembly of redclaw crayfish (Cherax quadricarinatus) provides insights into its immune adaptation and hypoxia tolerance.</title>
        <authorList>
            <person name="Liu Z."/>
            <person name="Zheng J."/>
            <person name="Li H."/>
            <person name="Fang K."/>
            <person name="Wang S."/>
            <person name="He J."/>
            <person name="Zhou D."/>
            <person name="Weng S."/>
            <person name="Chi M."/>
            <person name="Gu Z."/>
            <person name="He J."/>
            <person name="Li F."/>
            <person name="Wang M."/>
        </authorList>
    </citation>
    <scope>NUCLEOTIDE SEQUENCE [LARGE SCALE GENOMIC DNA]</scope>
    <source>
        <strain evidence="5">ZL_2023a</strain>
    </source>
</reference>
<feature type="non-terminal residue" evidence="5">
    <location>
        <position position="231"/>
    </location>
</feature>
<feature type="domain" description="Laminin G" evidence="3">
    <location>
        <begin position="1"/>
        <end position="154"/>
    </location>
</feature>
<comment type="caution">
    <text evidence="2">Lacks conserved residue(s) required for the propagation of feature annotation.</text>
</comment>
<feature type="domain" description="EGF-like" evidence="4">
    <location>
        <begin position="157"/>
        <end position="195"/>
    </location>
</feature>
<keyword evidence="6" id="KW-1185">Reference proteome</keyword>
<sequence length="231" mass="24748">PRRPHTAPTPMLAVQLWEGRPQVLLEGQGGPLKIQVNTTIDDGDWHVIHLHLNTQGVSLMVDLCGRGWEERAHDDTHCVTRAEWTTPRGGRAWVESPPLQVGGLAHTPPRPDDHGWVEAPTVRPLDGCLSHLVLSGQLVDLGEPAYSKGSEGGCHPQEEACPGGSAGCGRRGMCAGGLHHPQCECDPGWSGPSCASPTIPATLGKSSYMKVALSFTPAPRVVTVQLRVRTR</sequence>
<dbReference type="Gene3D" id="2.60.120.200">
    <property type="match status" value="1"/>
</dbReference>